<dbReference type="Pfam" id="PF18701">
    <property type="entry name" value="DUF5641"/>
    <property type="match status" value="1"/>
</dbReference>
<proteinExistence type="predicted"/>
<dbReference type="GO" id="GO:0015074">
    <property type="term" value="P:DNA integration"/>
    <property type="evidence" value="ECO:0007669"/>
    <property type="project" value="InterPro"/>
</dbReference>
<gene>
    <name evidence="2" type="ORF">P5673_030622</name>
</gene>
<accession>A0AAD9PUN6</accession>
<protein>
    <submittedName>
        <fullName evidence="2">Pro-Pol polyprotein</fullName>
    </submittedName>
</protein>
<evidence type="ECO:0000313" key="2">
    <source>
        <dbReference type="EMBL" id="KAK2548995.1"/>
    </source>
</evidence>
<dbReference type="PANTHER" id="PTHR47331">
    <property type="entry name" value="PHD-TYPE DOMAIN-CONTAINING PROTEIN"/>
    <property type="match status" value="1"/>
</dbReference>
<organism evidence="2 3">
    <name type="scientific">Acropora cervicornis</name>
    <name type="common">Staghorn coral</name>
    <dbReference type="NCBI Taxonomy" id="6130"/>
    <lineage>
        <taxon>Eukaryota</taxon>
        <taxon>Metazoa</taxon>
        <taxon>Cnidaria</taxon>
        <taxon>Anthozoa</taxon>
        <taxon>Hexacorallia</taxon>
        <taxon>Scleractinia</taxon>
        <taxon>Astrocoeniina</taxon>
        <taxon>Acroporidae</taxon>
        <taxon>Acropora</taxon>
    </lineage>
</organism>
<dbReference type="Gene3D" id="1.10.340.70">
    <property type="match status" value="1"/>
</dbReference>
<name>A0AAD9PUN6_ACRCE</name>
<dbReference type="Pfam" id="PF17921">
    <property type="entry name" value="Integrase_H2C2"/>
    <property type="match status" value="1"/>
</dbReference>
<dbReference type="AlphaFoldDB" id="A0AAD9PUN6"/>
<dbReference type="EMBL" id="JARQWQ010000133">
    <property type="protein sequence ID" value="KAK2548995.1"/>
    <property type="molecule type" value="Genomic_DNA"/>
</dbReference>
<dbReference type="SUPFAM" id="SSF53098">
    <property type="entry name" value="Ribonuclease H-like"/>
    <property type="match status" value="1"/>
</dbReference>
<evidence type="ECO:0000259" key="1">
    <source>
        <dbReference type="PROSITE" id="PS50994"/>
    </source>
</evidence>
<dbReference type="Proteomes" id="UP001249851">
    <property type="component" value="Unassembled WGS sequence"/>
</dbReference>
<dbReference type="InterPro" id="IPR001584">
    <property type="entry name" value="Integrase_cat-core"/>
</dbReference>
<sequence>MLRFISNCKTRRNKLKRKSGPLVTEEITTVRTNWVRRAQRAVQASLQSPGLKLVEDKHTGVLKCEGRVKGYRPMYLPGGPLAEKLVAHVYNQIMHLGVANTMASVRESWWILKLRARVKKTIKRCNVCKVFSTRPYEAPLTSALPEYRTEGSKPFEVTGVDFAGPLSYRVSKEELGKYSSIIFMCTSSRAVHLEVTRTQMADEFEKKLNALISRRTRPHVIVSDNAGVFNTTADWIRAIRKSEKLHKYLVREEIRWQFNLARSPWSGGFYERLIKEIKKTLHKTLERSRLSYEAMESVVMDIERNLNNRPLIYVEAEGEEEVIMWGRDAHPIEDSELIRDDKEKLTKMNKRLEEAKANGWRRWKREYIHSLMEGHRQNKKEGATPVVGEVVPVIGDEKNRGEWKKEKVPHLIKGKDGVVRGVILLHKGHTIERPLQLVCPLEIRGVDHSFT</sequence>
<dbReference type="InterPro" id="IPR040676">
    <property type="entry name" value="DUF5641"/>
</dbReference>
<keyword evidence="3" id="KW-1185">Reference proteome</keyword>
<reference evidence="2" key="1">
    <citation type="journal article" date="2023" name="G3 (Bethesda)">
        <title>Whole genome assembly and annotation of the endangered Caribbean coral Acropora cervicornis.</title>
        <authorList>
            <person name="Selwyn J.D."/>
            <person name="Vollmer S.V."/>
        </authorList>
    </citation>
    <scope>NUCLEOTIDE SEQUENCE</scope>
    <source>
        <strain evidence="2">K2</strain>
    </source>
</reference>
<dbReference type="Gene3D" id="3.30.420.10">
    <property type="entry name" value="Ribonuclease H-like superfamily/Ribonuclease H"/>
    <property type="match status" value="1"/>
</dbReference>
<reference evidence="2" key="2">
    <citation type="journal article" date="2023" name="Science">
        <title>Genomic signatures of disease resistance in endangered staghorn corals.</title>
        <authorList>
            <person name="Vollmer S.V."/>
            <person name="Selwyn J.D."/>
            <person name="Despard B.A."/>
            <person name="Roesel C.L."/>
        </authorList>
    </citation>
    <scope>NUCLEOTIDE SEQUENCE</scope>
    <source>
        <strain evidence="2">K2</strain>
    </source>
</reference>
<evidence type="ECO:0000313" key="3">
    <source>
        <dbReference type="Proteomes" id="UP001249851"/>
    </source>
</evidence>
<comment type="caution">
    <text evidence="2">The sequence shown here is derived from an EMBL/GenBank/DDBJ whole genome shotgun (WGS) entry which is preliminary data.</text>
</comment>
<dbReference type="GO" id="GO:0003676">
    <property type="term" value="F:nucleic acid binding"/>
    <property type="evidence" value="ECO:0007669"/>
    <property type="project" value="InterPro"/>
</dbReference>
<dbReference type="InterPro" id="IPR012337">
    <property type="entry name" value="RNaseH-like_sf"/>
</dbReference>
<feature type="domain" description="Integrase catalytic" evidence="1">
    <location>
        <begin position="150"/>
        <end position="327"/>
    </location>
</feature>
<dbReference type="InterPro" id="IPR036397">
    <property type="entry name" value="RNaseH_sf"/>
</dbReference>
<dbReference type="PROSITE" id="PS50994">
    <property type="entry name" value="INTEGRASE"/>
    <property type="match status" value="1"/>
</dbReference>
<dbReference type="InterPro" id="IPR041588">
    <property type="entry name" value="Integrase_H2C2"/>
</dbReference>